<sequence>MVHLIQAWTVNG</sequence>
<dbReference type="EMBL" id="HACA01016179">
    <property type="protein sequence ID" value="CDW33540.1"/>
    <property type="molecule type" value="Transcribed_RNA"/>
</dbReference>
<name>A0A0K2U670_LEPSM</name>
<proteinExistence type="predicted"/>
<organism evidence="1">
    <name type="scientific">Lepeophtheirus salmonis</name>
    <name type="common">Salmon louse</name>
    <name type="synonym">Caligus salmonis</name>
    <dbReference type="NCBI Taxonomy" id="72036"/>
    <lineage>
        <taxon>Eukaryota</taxon>
        <taxon>Metazoa</taxon>
        <taxon>Ecdysozoa</taxon>
        <taxon>Arthropoda</taxon>
        <taxon>Crustacea</taxon>
        <taxon>Multicrustacea</taxon>
        <taxon>Hexanauplia</taxon>
        <taxon>Copepoda</taxon>
        <taxon>Siphonostomatoida</taxon>
        <taxon>Caligidae</taxon>
        <taxon>Lepeophtheirus</taxon>
    </lineage>
</organism>
<evidence type="ECO:0000313" key="1">
    <source>
        <dbReference type="EMBL" id="CDW33540.1"/>
    </source>
</evidence>
<reference evidence="1" key="1">
    <citation type="submission" date="2014-05" db="EMBL/GenBank/DDBJ databases">
        <authorList>
            <person name="Chronopoulou M."/>
        </authorList>
    </citation>
    <scope>NUCLEOTIDE SEQUENCE</scope>
    <source>
        <tissue evidence="1">Whole organism</tissue>
    </source>
</reference>
<protein>
    <submittedName>
        <fullName evidence="1">Uncharacterized protein</fullName>
    </submittedName>
</protein>
<accession>A0A0K2U670</accession>